<dbReference type="AlphaFoldDB" id="A0A2G2WRR2"/>
<dbReference type="InterPro" id="IPR032675">
    <property type="entry name" value="LRR_dom_sf"/>
</dbReference>
<sequence>MEMGGFKKLQVLWIEMAYFESWEASKCPFPRLRNLVLVSCLNLEALLLELADLDYLQEMTLDNTSKAVESAKEIEHKRKERQTDPEREYQGMMMH</sequence>
<dbReference type="EMBL" id="MLFT02000005">
    <property type="protein sequence ID" value="PHT47879.1"/>
    <property type="molecule type" value="Genomic_DNA"/>
</dbReference>
<name>A0A2G2WRR2_CAPBA</name>
<dbReference type="PANTHER" id="PTHR15140:SF48">
    <property type="entry name" value="LATE BLIGHT RESISTANCE PROTEIN HOMOLOG R1B-14"/>
    <property type="match status" value="1"/>
</dbReference>
<dbReference type="Proteomes" id="UP000224567">
    <property type="component" value="Unassembled WGS sequence"/>
</dbReference>
<evidence type="ECO:0000256" key="1">
    <source>
        <dbReference type="SAM" id="MobiDB-lite"/>
    </source>
</evidence>
<gene>
    <name evidence="2" type="ORF">CQW23_12087</name>
</gene>
<reference evidence="3" key="2">
    <citation type="journal article" date="2017" name="J. Anim. Genet.">
        <title>Multiple reference genome sequences of hot pepper reveal the massive evolution of plant disease resistance genes by retroduplication.</title>
        <authorList>
            <person name="Kim S."/>
            <person name="Park J."/>
            <person name="Yeom S.-I."/>
            <person name="Kim Y.-M."/>
            <person name="Seo E."/>
            <person name="Kim K.-T."/>
            <person name="Kim M.-S."/>
            <person name="Lee J.M."/>
            <person name="Cheong K."/>
            <person name="Shin H.-S."/>
            <person name="Kim S.-B."/>
            <person name="Han K."/>
            <person name="Lee J."/>
            <person name="Park M."/>
            <person name="Lee H.-A."/>
            <person name="Lee H.-Y."/>
            <person name="Lee Y."/>
            <person name="Oh S."/>
            <person name="Lee J.H."/>
            <person name="Choi E."/>
            <person name="Choi E."/>
            <person name="Lee S.E."/>
            <person name="Jeon J."/>
            <person name="Kim H."/>
            <person name="Choi G."/>
            <person name="Song H."/>
            <person name="Lee J."/>
            <person name="Lee S.-C."/>
            <person name="Kwon J.-K."/>
            <person name="Lee H.-Y."/>
            <person name="Koo N."/>
            <person name="Hong Y."/>
            <person name="Kim R.W."/>
            <person name="Kang W.-H."/>
            <person name="Huh J.H."/>
            <person name="Kang B.-C."/>
            <person name="Yang T.-J."/>
            <person name="Lee Y.-H."/>
            <person name="Bennetzen J.L."/>
            <person name="Choi D."/>
        </authorList>
    </citation>
    <scope>NUCLEOTIDE SEQUENCE [LARGE SCALE GENOMIC DNA]</scope>
    <source>
        <strain evidence="3">cv. PBC81</strain>
    </source>
</reference>
<dbReference type="Gene3D" id="3.80.10.10">
    <property type="entry name" value="Ribonuclease Inhibitor"/>
    <property type="match status" value="1"/>
</dbReference>
<protein>
    <recommendedName>
        <fullName evidence="4">NB-ARC domain-containing protein</fullName>
    </recommendedName>
</protein>
<dbReference type="PANTHER" id="PTHR15140">
    <property type="entry name" value="TUBULIN-SPECIFIC CHAPERONE E"/>
    <property type="match status" value="1"/>
</dbReference>
<evidence type="ECO:0008006" key="4">
    <source>
        <dbReference type="Google" id="ProtNLM"/>
    </source>
</evidence>
<proteinExistence type="predicted"/>
<reference evidence="2 3" key="1">
    <citation type="journal article" date="2017" name="Genome Biol.">
        <title>New reference genome sequences of hot pepper reveal the massive evolution of plant disease-resistance genes by retroduplication.</title>
        <authorList>
            <person name="Kim S."/>
            <person name="Park J."/>
            <person name="Yeom S.I."/>
            <person name="Kim Y.M."/>
            <person name="Seo E."/>
            <person name="Kim K.T."/>
            <person name="Kim M.S."/>
            <person name="Lee J.M."/>
            <person name="Cheong K."/>
            <person name="Shin H.S."/>
            <person name="Kim S.B."/>
            <person name="Han K."/>
            <person name="Lee J."/>
            <person name="Park M."/>
            <person name="Lee H.A."/>
            <person name="Lee H.Y."/>
            <person name="Lee Y."/>
            <person name="Oh S."/>
            <person name="Lee J.H."/>
            <person name="Choi E."/>
            <person name="Choi E."/>
            <person name="Lee S.E."/>
            <person name="Jeon J."/>
            <person name="Kim H."/>
            <person name="Choi G."/>
            <person name="Song H."/>
            <person name="Lee J."/>
            <person name="Lee S.C."/>
            <person name="Kwon J.K."/>
            <person name="Lee H.Y."/>
            <person name="Koo N."/>
            <person name="Hong Y."/>
            <person name="Kim R.W."/>
            <person name="Kang W.H."/>
            <person name="Huh J.H."/>
            <person name="Kang B.C."/>
            <person name="Yang T.J."/>
            <person name="Lee Y.H."/>
            <person name="Bennetzen J.L."/>
            <person name="Choi D."/>
        </authorList>
    </citation>
    <scope>NUCLEOTIDE SEQUENCE [LARGE SCALE GENOMIC DNA]</scope>
    <source>
        <strain evidence="3">cv. PBC81</strain>
    </source>
</reference>
<evidence type="ECO:0000313" key="3">
    <source>
        <dbReference type="Proteomes" id="UP000224567"/>
    </source>
</evidence>
<keyword evidence="3" id="KW-1185">Reference proteome</keyword>
<accession>A0A2G2WRR2</accession>
<feature type="region of interest" description="Disordered" evidence="1">
    <location>
        <begin position="69"/>
        <end position="95"/>
    </location>
</feature>
<feature type="compositionally biased region" description="Basic and acidic residues" evidence="1">
    <location>
        <begin position="69"/>
        <end position="89"/>
    </location>
</feature>
<evidence type="ECO:0000313" key="2">
    <source>
        <dbReference type="EMBL" id="PHT47879.1"/>
    </source>
</evidence>
<dbReference type="OrthoDB" id="1304354at2759"/>
<organism evidence="2 3">
    <name type="scientific">Capsicum baccatum</name>
    <name type="common">Peruvian pepper</name>
    <dbReference type="NCBI Taxonomy" id="33114"/>
    <lineage>
        <taxon>Eukaryota</taxon>
        <taxon>Viridiplantae</taxon>
        <taxon>Streptophyta</taxon>
        <taxon>Embryophyta</taxon>
        <taxon>Tracheophyta</taxon>
        <taxon>Spermatophyta</taxon>
        <taxon>Magnoliopsida</taxon>
        <taxon>eudicotyledons</taxon>
        <taxon>Gunneridae</taxon>
        <taxon>Pentapetalae</taxon>
        <taxon>asterids</taxon>
        <taxon>lamiids</taxon>
        <taxon>Solanales</taxon>
        <taxon>Solanaceae</taxon>
        <taxon>Solanoideae</taxon>
        <taxon>Capsiceae</taxon>
        <taxon>Capsicum</taxon>
    </lineage>
</organism>
<comment type="caution">
    <text evidence="2">The sequence shown here is derived from an EMBL/GenBank/DDBJ whole genome shotgun (WGS) entry which is preliminary data.</text>
</comment>